<keyword evidence="2" id="KW-1003">Cell membrane</keyword>
<dbReference type="Pfam" id="PF06977">
    <property type="entry name" value="SdiA-regulated"/>
    <property type="match status" value="1"/>
</dbReference>
<evidence type="ECO:0000313" key="5">
    <source>
        <dbReference type="Proteomes" id="UP000290191"/>
    </source>
</evidence>
<dbReference type="EMBL" id="PDKO01000015">
    <property type="protein sequence ID" value="RXJ61425.1"/>
    <property type="molecule type" value="Genomic_DNA"/>
</dbReference>
<proteinExistence type="predicted"/>
<dbReference type="STRING" id="877500.GCA_000935065_01215"/>
<comment type="caution">
    <text evidence="4">The sequence shown here is derived from an EMBL/GenBank/DDBJ whole genome shotgun (WGS) entry which is preliminary data.</text>
</comment>
<dbReference type="InterPro" id="IPR015943">
    <property type="entry name" value="WD40/YVTN_repeat-like_dom_sf"/>
</dbReference>
<sequence>MNKFLGVLMLSSLLFQNLFSKEKEIAKIPEASGICYSKTSDTLFVVNDEGRVYEITTKGKILREKRIGKYDLEAIDIDEKNSLLLLANEKNDSIIIIKKENFKIIKEIKIDKEYKGIKVLKKGSNGIEGLALYKNKIYASNQSKKKYPKKDSSVIVILNYSLDKKSLKIEDIINHGFTDVSGLTFYEDILYMISDKNSLLISYNIKKRRVIKKYKLPKKFAQEGVAFDKKGNLYIADDNGKILKIKNPPNR</sequence>
<dbReference type="RefSeq" id="WP_129082871.1">
    <property type="nucleotide sequence ID" value="NZ_CP041070.1"/>
</dbReference>
<dbReference type="OrthoDB" id="5366175at2"/>
<comment type="subcellular location">
    <subcellularLocation>
        <location evidence="1">Cell membrane</location>
    </subcellularLocation>
</comment>
<dbReference type="GO" id="GO:0005886">
    <property type="term" value="C:plasma membrane"/>
    <property type="evidence" value="ECO:0007669"/>
    <property type="project" value="UniProtKB-SubCell"/>
</dbReference>
<dbReference type="SUPFAM" id="SSF63825">
    <property type="entry name" value="YWTD domain"/>
    <property type="match status" value="1"/>
</dbReference>
<name>A0A4Q0XWN7_9BACT</name>
<keyword evidence="3" id="KW-0472">Membrane</keyword>
<dbReference type="InterPro" id="IPR009722">
    <property type="entry name" value="YjiK/CarP"/>
</dbReference>
<organism evidence="4 5">
    <name type="scientific">Halarcobacter anaerophilus</name>
    <dbReference type="NCBI Taxonomy" id="877500"/>
    <lineage>
        <taxon>Bacteria</taxon>
        <taxon>Pseudomonadati</taxon>
        <taxon>Campylobacterota</taxon>
        <taxon>Epsilonproteobacteria</taxon>
        <taxon>Campylobacterales</taxon>
        <taxon>Arcobacteraceae</taxon>
        <taxon>Halarcobacter</taxon>
    </lineage>
</organism>
<accession>A0A4Q0XWN7</accession>
<dbReference type="AlphaFoldDB" id="A0A4Q0XWN7"/>
<gene>
    <name evidence="4" type="ORF">CRV06_13445</name>
</gene>
<evidence type="ECO:0000256" key="1">
    <source>
        <dbReference type="ARBA" id="ARBA00004236"/>
    </source>
</evidence>
<dbReference type="Proteomes" id="UP000290191">
    <property type="component" value="Unassembled WGS sequence"/>
</dbReference>
<keyword evidence="5" id="KW-1185">Reference proteome</keyword>
<reference evidence="4 5" key="1">
    <citation type="submission" date="2017-10" db="EMBL/GenBank/DDBJ databases">
        <title>Genomics of the genus Arcobacter.</title>
        <authorList>
            <person name="Perez-Cataluna A."/>
            <person name="Figueras M.J."/>
        </authorList>
    </citation>
    <scope>NUCLEOTIDE SEQUENCE [LARGE SCALE GENOMIC DNA]</scope>
    <source>
        <strain evidence="4 5">DSM 24636</strain>
    </source>
</reference>
<evidence type="ECO:0000313" key="4">
    <source>
        <dbReference type="EMBL" id="RXJ61425.1"/>
    </source>
</evidence>
<dbReference type="Gene3D" id="2.130.10.10">
    <property type="entry name" value="YVTN repeat-like/Quinoprotein amine dehydrogenase"/>
    <property type="match status" value="1"/>
</dbReference>
<evidence type="ECO:0000256" key="3">
    <source>
        <dbReference type="ARBA" id="ARBA00023136"/>
    </source>
</evidence>
<evidence type="ECO:0000256" key="2">
    <source>
        <dbReference type="ARBA" id="ARBA00022475"/>
    </source>
</evidence>
<protein>
    <submittedName>
        <fullName evidence="4">Uncharacterized protein</fullName>
    </submittedName>
</protein>